<keyword evidence="3" id="KW-0203">Cytokinin biosynthesis</keyword>
<comment type="catalytic activity">
    <reaction evidence="5">
        <text>N(6)-(dimethylallyl)adenosine 5'-phosphate + H2O = N(6)-dimethylallyladenine + D-ribose 5-phosphate</text>
        <dbReference type="Rhea" id="RHEA:48560"/>
        <dbReference type="ChEBI" id="CHEBI:15377"/>
        <dbReference type="ChEBI" id="CHEBI:17660"/>
        <dbReference type="ChEBI" id="CHEBI:57526"/>
        <dbReference type="ChEBI" id="CHEBI:78346"/>
        <dbReference type="EC" id="3.2.2.n1"/>
    </reaction>
</comment>
<protein>
    <recommendedName>
        <fullName evidence="2">cytokinin riboside 5'-monophosphate phosphoribohydrolase</fullName>
        <ecNumber evidence="2">3.2.2.n1</ecNumber>
    </recommendedName>
</protein>
<dbReference type="InterPro" id="IPR031100">
    <property type="entry name" value="LOG_fam"/>
</dbReference>
<dbReference type="AlphaFoldDB" id="A0A6A4L902"/>
<evidence type="ECO:0000256" key="4">
    <source>
        <dbReference type="ARBA" id="ARBA00024884"/>
    </source>
</evidence>
<comment type="function">
    <text evidence="4">Cytokinin-activating enzyme working in the direct activation pathway. Phosphoribohydrolase that converts inactive cytokinin nucleotides to the biologically active free-base forms.</text>
</comment>
<comment type="caution">
    <text evidence="7">The sequence shown here is derived from an EMBL/GenBank/DDBJ whole genome shotgun (WGS) entry which is preliminary data.</text>
</comment>
<comment type="catalytic activity">
    <reaction evidence="6">
        <text>9-ribosyl-trans-zeatin 5'-phosphate + H2O = trans-zeatin + D-ribose 5-phosphate</text>
        <dbReference type="Rhea" id="RHEA:48564"/>
        <dbReference type="ChEBI" id="CHEBI:15377"/>
        <dbReference type="ChEBI" id="CHEBI:16522"/>
        <dbReference type="ChEBI" id="CHEBI:78346"/>
        <dbReference type="ChEBI" id="CHEBI:87947"/>
        <dbReference type="EC" id="3.2.2.n1"/>
    </reaction>
</comment>
<evidence type="ECO:0000256" key="2">
    <source>
        <dbReference type="ARBA" id="ARBA00012205"/>
    </source>
</evidence>
<gene>
    <name evidence="7" type="ORF">C3L33_11136</name>
</gene>
<evidence type="ECO:0000256" key="3">
    <source>
        <dbReference type="ARBA" id="ARBA00022712"/>
    </source>
</evidence>
<reference evidence="7 8" key="1">
    <citation type="journal article" date="2019" name="Genome Biol. Evol.">
        <title>The Rhododendron genome and chromosomal organization provide insight into shared whole-genome duplications across the heath family (Ericaceae).</title>
        <authorList>
            <person name="Soza V.L."/>
            <person name="Lindsley D."/>
            <person name="Waalkes A."/>
            <person name="Ramage E."/>
            <person name="Patwardhan R.P."/>
            <person name="Burton J.N."/>
            <person name="Adey A."/>
            <person name="Kumar A."/>
            <person name="Qiu R."/>
            <person name="Shendure J."/>
            <person name="Hall B."/>
        </authorList>
    </citation>
    <scope>NUCLEOTIDE SEQUENCE [LARGE SCALE GENOMIC DNA]</scope>
    <source>
        <strain evidence="7">RSF 1966-606</strain>
    </source>
</reference>
<name>A0A6A4L902_9ERIC</name>
<accession>A0A6A4L902</accession>
<dbReference type="GO" id="GO:0016799">
    <property type="term" value="F:hydrolase activity, hydrolyzing N-glycosyl compounds"/>
    <property type="evidence" value="ECO:0007669"/>
    <property type="project" value="TreeGrafter"/>
</dbReference>
<evidence type="ECO:0000313" key="8">
    <source>
        <dbReference type="Proteomes" id="UP000428333"/>
    </source>
</evidence>
<evidence type="ECO:0000313" key="7">
    <source>
        <dbReference type="EMBL" id="KAE9456956.1"/>
    </source>
</evidence>
<dbReference type="Gene3D" id="3.40.50.450">
    <property type="match status" value="1"/>
</dbReference>
<dbReference type="Pfam" id="PF03641">
    <property type="entry name" value="Lysine_decarbox"/>
    <property type="match status" value="1"/>
</dbReference>
<dbReference type="OrthoDB" id="414463at2759"/>
<dbReference type="EC" id="3.2.2.n1" evidence="2"/>
<organism evidence="7 8">
    <name type="scientific">Rhododendron williamsianum</name>
    <dbReference type="NCBI Taxonomy" id="262921"/>
    <lineage>
        <taxon>Eukaryota</taxon>
        <taxon>Viridiplantae</taxon>
        <taxon>Streptophyta</taxon>
        <taxon>Embryophyta</taxon>
        <taxon>Tracheophyta</taxon>
        <taxon>Spermatophyta</taxon>
        <taxon>Magnoliopsida</taxon>
        <taxon>eudicotyledons</taxon>
        <taxon>Gunneridae</taxon>
        <taxon>Pentapetalae</taxon>
        <taxon>asterids</taxon>
        <taxon>Ericales</taxon>
        <taxon>Ericaceae</taxon>
        <taxon>Ericoideae</taxon>
        <taxon>Rhodoreae</taxon>
        <taxon>Rhododendron</taxon>
    </lineage>
</organism>
<dbReference type="PANTHER" id="PTHR31223">
    <property type="entry name" value="LOG FAMILY PROTEIN YJL055W"/>
    <property type="match status" value="1"/>
</dbReference>
<dbReference type="GO" id="GO:0009691">
    <property type="term" value="P:cytokinin biosynthetic process"/>
    <property type="evidence" value="ECO:0007669"/>
    <property type="project" value="UniProtKB-KW"/>
</dbReference>
<dbReference type="Proteomes" id="UP000428333">
    <property type="component" value="Linkage Group LG06"/>
</dbReference>
<evidence type="ECO:0000256" key="1">
    <source>
        <dbReference type="ARBA" id="ARBA00006763"/>
    </source>
</evidence>
<evidence type="ECO:0000256" key="5">
    <source>
        <dbReference type="ARBA" id="ARBA00047718"/>
    </source>
</evidence>
<keyword evidence="8" id="KW-1185">Reference proteome</keyword>
<feature type="non-terminal residue" evidence="7">
    <location>
        <position position="1"/>
    </location>
</feature>
<comment type="similarity">
    <text evidence="1">Belongs to the LOG family.</text>
</comment>
<dbReference type="GO" id="GO:0005634">
    <property type="term" value="C:nucleus"/>
    <property type="evidence" value="ECO:0007669"/>
    <property type="project" value="TreeGrafter"/>
</dbReference>
<sequence length="167" mass="18309">MENHHLLHQSQPLKSRFKRVCVFCGSSPGKSPSYKLAAIQLGNELVERKIDLVYGGGSIGLMGLVSQAVYDGGRHVVIPKTLMPREITGETVGEVRPVAGMHQRKAEMARQADAFVALPDKAVDEGFIAPSARHIIEYVPEHSGVASKLTWEMEQQLGYTTKSDIAR</sequence>
<dbReference type="GO" id="GO:0005829">
    <property type="term" value="C:cytosol"/>
    <property type="evidence" value="ECO:0007669"/>
    <property type="project" value="TreeGrafter"/>
</dbReference>
<evidence type="ECO:0000256" key="6">
    <source>
        <dbReference type="ARBA" id="ARBA00049153"/>
    </source>
</evidence>
<dbReference type="EMBL" id="QEFC01001549">
    <property type="protein sequence ID" value="KAE9456956.1"/>
    <property type="molecule type" value="Genomic_DNA"/>
</dbReference>
<dbReference type="PANTHER" id="PTHR31223:SF85">
    <property type="entry name" value="CYTOKININ RIBOSIDE 5'-MONOPHOSPHATE PHOSPHORIBOHYDROLASE LOGL5-RELATED"/>
    <property type="match status" value="1"/>
</dbReference>
<proteinExistence type="inferred from homology"/>
<dbReference type="SUPFAM" id="SSF102405">
    <property type="entry name" value="MCP/YpsA-like"/>
    <property type="match status" value="1"/>
</dbReference>